<feature type="coiled-coil region" evidence="1">
    <location>
        <begin position="227"/>
        <end position="304"/>
    </location>
</feature>
<protein>
    <recommendedName>
        <fullName evidence="2">G domain-containing protein</fullName>
    </recommendedName>
</protein>
<dbReference type="InterPro" id="IPR027417">
    <property type="entry name" value="P-loop_NTPase"/>
</dbReference>
<dbReference type="Pfam" id="PF01926">
    <property type="entry name" value="MMR_HSR1"/>
    <property type="match status" value="1"/>
</dbReference>
<evidence type="ECO:0000256" key="1">
    <source>
        <dbReference type="SAM" id="Coils"/>
    </source>
</evidence>
<dbReference type="GO" id="GO:0002098">
    <property type="term" value="P:tRNA wobble uridine modification"/>
    <property type="evidence" value="ECO:0007669"/>
    <property type="project" value="TreeGrafter"/>
</dbReference>
<dbReference type="GO" id="GO:0005737">
    <property type="term" value="C:cytoplasm"/>
    <property type="evidence" value="ECO:0007669"/>
    <property type="project" value="TreeGrafter"/>
</dbReference>
<dbReference type="RefSeq" id="WP_070261628.1">
    <property type="nucleotide sequence ID" value="NZ_CP012212.1"/>
</dbReference>
<gene>
    <name evidence="3" type="ORF">AJY60_09190</name>
</gene>
<dbReference type="EMBL" id="MJVJ01000122">
    <property type="protein sequence ID" value="OEV45289.1"/>
    <property type="molecule type" value="Genomic_DNA"/>
</dbReference>
<dbReference type="GO" id="GO:0005525">
    <property type="term" value="F:GTP binding"/>
    <property type="evidence" value="ECO:0007669"/>
    <property type="project" value="InterPro"/>
</dbReference>
<name>A0AB36G112_CAMJU</name>
<dbReference type="PANTHER" id="PTHR42714:SF2">
    <property type="entry name" value="TRNA MODIFICATION GTPASE GTPBP3, MITOCHONDRIAL"/>
    <property type="match status" value="1"/>
</dbReference>
<dbReference type="AlphaFoldDB" id="A0AB36G112"/>
<reference evidence="3 4" key="1">
    <citation type="submission" date="2016-09" db="EMBL/GenBank/DDBJ databases">
        <title>Campylobacter from American crows.</title>
        <authorList>
            <person name="Weis A.M."/>
            <person name="Weimer B.C."/>
            <person name="Townsend A.K."/>
            <person name="Taff C."/>
        </authorList>
    </citation>
    <scope>NUCLEOTIDE SEQUENCE [LARGE SCALE GENOMIC DNA]</scope>
    <source>
        <strain evidence="3 4">BCW_3791</strain>
    </source>
</reference>
<dbReference type="PANTHER" id="PTHR42714">
    <property type="entry name" value="TRNA MODIFICATION GTPASE GTPBP3"/>
    <property type="match status" value="1"/>
</dbReference>
<evidence type="ECO:0000313" key="3">
    <source>
        <dbReference type="EMBL" id="OEV45289.1"/>
    </source>
</evidence>
<dbReference type="Proteomes" id="UP000865560">
    <property type="component" value="Unassembled WGS sequence"/>
</dbReference>
<organism evidence="3 4">
    <name type="scientific">Campylobacter jejuni</name>
    <dbReference type="NCBI Taxonomy" id="197"/>
    <lineage>
        <taxon>Bacteria</taxon>
        <taxon>Pseudomonadati</taxon>
        <taxon>Campylobacterota</taxon>
        <taxon>Epsilonproteobacteria</taxon>
        <taxon>Campylobacterales</taxon>
        <taxon>Campylobacteraceae</taxon>
        <taxon>Campylobacter</taxon>
    </lineage>
</organism>
<proteinExistence type="predicted"/>
<dbReference type="GO" id="GO:0030488">
    <property type="term" value="P:tRNA methylation"/>
    <property type="evidence" value="ECO:0007669"/>
    <property type="project" value="TreeGrafter"/>
</dbReference>
<evidence type="ECO:0000259" key="2">
    <source>
        <dbReference type="Pfam" id="PF01926"/>
    </source>
</evidence>
<sequence length="304" mass="35152">MLCTSLKDSLSAKKSENDTADNSKIDFNEEIKKYNLFEEYNDFLYHVEKLQKDITVSAIGLYNSGKSSLLNALTNAFNEPNFSVADVVETKEIKSVNFENMIFLDTPGLNADLKDDKNAFLGMVQSDIYLFVHNVSTGELTKTEVDYIKKMIEKNKVGFSKNFIFVLSRIDGIDEKELKSVKNVIKKQFETFFDEDINHITFVEISANSYIKGNKENKKLLIESSKIENLKKILRDKNNALKKHIKDLRLKQIKKHEFFTKIHALLQSKKSEVERLQKQKEEMRQAIDNEIKKANEAIKALYEL</sequence>
<feature type="domain" description="G" evidence="2">
    <location>
        <begin position="56"/>
        <end position="165"/>
    </location>
</feature>
<comment type="caution">
    <text evidence="3">The sequence shown here is derived from an EMBL/GenBank/DDBJ whole genome shotgun (WGS) entry which is preliminary data.</text>
</comment>
<dbReference type="PRINTS" id="PR00326">
    <property type="entry name" value="GTP1OBG"/>
</dbReference>
<evidence type="ECO:0000313" key="4">
    <source>
        <dbReference type="Proteomes" id="UP000865560"/>
    </source>
</evidence>
<dbReference type="SUPFAM" id="SSF52540">
    <property type="entry name" value="P-loop containing nucleoside triphosphate hydrolases"/>
    <property type="match status" value="1"/>
</dbReference>
<keyword evidence="1" id="KW-0175">Coiled coil</keyword>
<accession>A0AB36G112</accession>
<dbReference type="InterPro" id="IPR006073">
    <property type="entry name" value="GTP-bd"/>
</dbReference>
<dbReference type="Gene3D" id="3.40.50.300">
    <property type="entry name" value="P-loop containing nucleotide triphosphate hydrolases"/>
    <property type="match status" value="1"/>
</dbReference>